<keyword evidence="7" id="KW-1185">Reference proteome</keyword>
<keyword evidence="4" id="KW-0472">Membrane</keyword>
<feature type="domain" description="Methyl-accepting transducer" evidence="5">
    <location>
        <begin position="153"/>
        <end position="367"/>
    </location>
</feature>
<feature type="transmembrane region" description="Helical" evidence="4">
    <location>
        <begin position="46"/>
        <end position="67"/>
    </location>
</feature>
<accession>A0A839IQE7</accession>
<dbReference type="GO" id="GO:0007165">
    <property type="term" value="P:signal transduction"/>
    <property type="evidence" value="ECO:0007669"/>
    <property type="project" value="UniProtKB-KW"/>
</dbReference>
<dbReference type="Pfam" id="PF13682">
    <property type="entry name" value="CZB"/>
    <property type="match status" value="1"/>
</dbReference>
<evidence type="ECO:0000313" key="7">
    <source>
        <dbReference type="Proteomes" id="UP000565262"/>
    </source>
</evidence>
<keyword evidence="4" id="KW-1133">Transmembrane helix</keyword>
<dbReference type="SMART" id="SM00283">
    <property type="entry name" value="MA"/>
    <property type="match status" value="1"/>
</dbReference>
<reference evidence="6 7" key="1">
    <citation type="submission" date="2020-08" db="EMBL/GenBank/DDBJ databases">
        <title>Oceanospirillum sp. nov. isolated from marine sediment.</title>
        <authorList>
            <person name="Ji X."/>
        </authorList>
    </citation>
    <scope>NUCLEOTIDE SEQUENCE [LARGE SCALE GENOMIC DNA]</scope>
    <source>
        <strain evidence="6 7">D5</strain>
    </source>
</reference>
<evidence type="ECO:0000256" key="1">
    <source>
        <dbReference type="ARBA" id="ARBA00004370"/>
    </source>
</evidence>
<organism evidence="6 7">
    <name type="scientific">Oceanospirillum sediminis</name>
    <dbReference type="NCBI Taxonomy" id="2760088"/>
    <lineage>
        <taxon>Bacteria</taxon>
        <taxon>Pseudomonadati</taxon>
        <taxon>Pseudomonadota</taxon>
        <taxon>Gammaproteobacteria</taxon>
        <taxon>Oceanospirillales</taxon>
        <taxon>Oceanospirillaceae</taxon>
        <taxon>Oceanospirillum</taxon>
    </lineage>
</organism>
<dbReference type="InterPro" id="IPR025991">
    <property type="entry name" value="Chemoreceptor_zinc-bind_dom"/>
</dbReference>
<dbReference type="Proteomes" id="UP000565262">
    <property type="component" value="Unassembled WGS sequence"/>
</dbReference>
<keyword evidence="2 3" id="KW-0807">Transducer</keyword>
<dbReference type="InterPro" id="IPR004089">
    <property type="entry name" value="MCPsignal_dom"/>
</dbReference>
<protein>
    <submittedName>
        <fullName evidence="6">CZB domain-containing protein</fullName>
    </submittedName>
</protein>
<feature type="transmembrane region" description="Helical" evidence="4">
    <location>
        <begin position="20"/>
        <end position="40"/>
    </location>
</feature>
<dbReference type="Gene3D" id="1.20.120.1530">
    <property type="match status" value="1"/>
</dbReference>
<sequence>MSVKNINEVSHGIPFLRTQFVWGTTICYLVITITFIYSTWRYGLDPWHVAGGTIVAALMALQIFQSLRMIEILNRIRLTLKMSSGGTLHHRIHNTKGLGELGKVAWELNDLLDRVECYFKEVDTCFRQVAQGNFDRFPLGAGLPGRMGDSLDSIEESIQAMRENEKLINRNHLSSQLHRMNTENLIANLKQTQQDLSRIDTNARQVGEQSAENAHHSQQSLNAVEEIRSSINNISDTVHQVADVVAILSKDSSRVAESLLTIKEIADQTSLLALNASIEAARAGESGRGFAVVADEVKALSQRTKEAAESVDSILSGFSKRVADVNTVVGQSREITGQMESMVSEFEGQFIQLASSSEQSASKVEGMCTVIYNSLVKLDHVIFKQNGYIALSEQDKGPEYQAAQTTHKECRLGHWYYEGSGHEDFGHTQAYKALEEPHARVHNSVHKALQLVDQNWQDNPDIRDEIVETMKQAEKASEEVMHWIDNMTEERTRNLQLS</sequence>
<dbReference type="SUPFAM" id="SSF58104">
    <property type="entry name" value="Methyl-accepting chemotaxis protein (MCP) signaling domain"/>
    <property type="match status" value="1"/>
</dbReference>
<comment type="subcellular location">
    <subcellularLocation>
        <location evidence="1">Membrane</location>
    </subcellularLocation>
</comment>
<evidence type="ECO:0000256" key="3">
    <source>
        <dbReference type="PROSITE-ProRule" id="PRU00284"/>
    </source>
</evidence>
<dbReference type="GO" id="GO:0006935">
    <property type="term" value="P:chemotaxis"/>
    <property type="evidence" value="ECO:0007669"/>
    <property type="project" value="UniProtKB-ARBA"/>
</dbReference>
<dbReference type="Pfam" id="PF00015">
    <property type="entry name" value="MCPsignal"/>
    <property type="match status" value="1"/>
</dbReference>
<dbReference type="Gene3D" id="1.10.287.950">
    <property type="entry name" value="Methyl-accepting chemotaxis protein"/>
    <property type="match status" value="1"/>
</dbReference>
<dbReference type="GO" id="GO:0016020">
    <property type="term" value="C:membrane"/>
    <property type="evidence" value="ECO:0007669"/>
    <property type="project" value="UniProtKB-SubCell"/>
</dbReference>
<proteinExistence type="predicted"/>
<comment type="caution">
    <text evidence="6">The sequence shown here is derived from an EMBL/GenBank/DDBJ whole genome shotgun (WGS) entry which is preliminary data.</text>
</comment>
<dbReference type="Gene3D" id="1.20.120.30">
    <property type="entry name" value="Aspartate receptor, ligand-binding domain"/>
    <property type="match status" value="1"/>
</dbReference>
<evidence type="ECO:0000313" key="6">
    <source>
        <dbReference type="EMBL" id="MBB1486930.1"/>
    </source>
</evidence>
<keyword evidence="4" id="KW-0812">Transmembrane</keyword>
<evidence type="ECO:0000256" key="2">
    <source>
        <dbReference type="ARBA" id="ARBA00023224"/>
    </source>
</evidence>
<name>A0A839IQE7_9GAMM</name>
<gene>
    <name evidence="6" type="ORF">H4O21_09935</name>
</gene>
<dbReference type="PROSITE" id="PS50111">
    <property type="entry name" value="CHEMOTAXIS_TRANSDUC_2"/>
    <property type="match status" value="1"/>
</dbReference>
<evidence type="ECO:0000256" key="4">
    <source>
        <dbReference type="SAM" id="Phobius"/>
    </source>
</evidence>
<evidence type="ECO:0000259" key="5">
    <source>
        <dbReference type="PROSITE" id="PS50111"/>
    </source>
</evidence>
<dbReference type="EMBL" id="JACJFM010000010">
    <property type="protein sequence ID" value="MBB1486930.1"/>
    <property type="molecule type" value="Genomic_DNA"/>
</dbReference>
<dbReference type="PANTHER" id="PTHR32089">
    <property type="entry name" value="METHYL-ACCEPTING CHEMOTAXIS PROTEIN MCPB"/>
    <property type="match status" value="1"/>
</dbReference>
<dbReference type="AlphaFoldDB" id="A0A839IQE7"/>
<dbReference type="PANTHER" id="PTHR32089:SF112">
    <property type="entry name" value="LYSOZYME-LIKE PROTEIN-RELATED"/>
    <property type="match status" value="1"/>
</dbReference>